<name>A0ACC2HER2_DALPE</name>
<gene>
    <name evidence="1" type="ORF">DPEC_G00035410</name>
</gene>
<organism evidence="1 2">
    <name type="scientific">Dallia pectoralis</name>
    <name type="common">Alaska blackfish</name>
    <dbReference type="NCBI Taxonomy" id="75939"/>
    <lineage>
        <taxon>Eukaryota</taxon>
        <taxon>Metazoa</taxon>
        <taxon>Chordata</taxon>
        <taxon>Craniata</taxon>
        <taxon>Vertebrata</taxon>
        <taxon>Euteleostomi</taxon>
        <taxon>Actinopterygii</taxon>
        <taxon>Neopterygii</taxon>
        <taxon>Teleostei</taxon>
        <taxon>Protacanthopterygii</taxon>
        <taxon>Esociformes</taxon>
        <taxon>Umbridae</taxon>
        <taxon>Dallia</taxon>
    </lineage>
</organism>
<reference evidence="1" key="1">
    <citation type="submission" date="2021-05" db="EMBL/GenBank/DDBJ databases">
        <authorList>
            <person name="Pan Q."/>
            <person name="Jouanno E."/>
            <person name="Zahm M."/>
            <person name="Klopp C."/>
            <person name="Cabau C."/>
            <person name="Louis A."/>
            <person name="Berthelot C."/>
            <person name="Parey E."/>
            <person name="Roest Crollius H."/>
            <person name="Montfort J."/>
            <person name="Robinson-Rechavi M."/>
            <person name="Bouchez O."/>
            <person name="Lampietro C."/>
            <person name="Lopez Roques C."/>
            <person name="Donnadieu C."/>
            <person name="Postlethwait J."/>
            <person name="Bobe J."/>
            <person name="Dillon D."/>
            <person name="Chandos A."/>
            <person name="von Hippel F."/>
            <person name="Guiguen Y."/>
        </authorList>
    </citation>
    <scope>NUCLEOTIDE SEQUENCE</scope>
    <source>
        <strain evidence="1">YG-Jan2019</strain>
    </source>
</reference>
<protein>
    <submittedName>
        <fullName evidence="1">Uncharacterized protein</fullName>
    </submittedName>
</protein>
<evidence type="ECO:0000313" key="2">
    <source>
        <dbReference type="Proteomes" id="UP001157502"/>
    </source>
</evidence>
<evidence type="ECO:0000313" key="1">
    <source>
        <dbReference type="EMBL" id="KAJ8013973.1"/>
    </source>
</evidence>
<comment type="caution">
    <text evidence="1">The sequence shown here is derived from an EMBL/GenBank/DDBJ whole genome shotgun (WGS) entry which is preliminary data.</text>
</comment>
<keyword evidence="2" id="KW-1185">Reference proteome</keyword>
<accession>A0ACC2HER2</accession>
<sequence>MENENSPQDMCTLGTLLPQQLHTSSSSAILTHPQATRVSGPLHPGKQVCDIMPMGSFHGTGEQIQEVQGEVEGNEGVKSLVTDSIAVKREAVSSLGCSSRHPSETCS</sequence>
<proteinExistence type="predicted"/>
<dbReference type="Proteomes" id="UP001157502">
    <property type="component" value="Chromosome 3"/>
</dbReference>
<dbReference type="EMBL" id="CM055730">
    <property type="protein sequence ID" value="KAJ8013973.1"/>
    <property type="molecule type" value="Genomic_DNA"/>
</dbReference>